<accession>A0A2V4B1V7</accession>
<sequence>MVRAHRSLIGLAAIAVLATGMAAQALAAPAGVWADVRLATSLLLLTVSLTLAGRVLRYLGRRPPPS</sequence>
<dbReference type="RefSeq" id="WP_112282262.1">
    <property type="nucleotide sequence ID" value="NZ_MASW01000002.1"/>
</dbReference>
<gene>
    <name evidence="1" type="ORF">BAY60_18180</name>
</gene>
<evidence type="ECO:0000313" key="1">
    <source>
        <dbReference type="EMBL" id="PXY28251.1"/>
    </source>
</evidence>
<evidence type="ECO:0000313" key="2">
    <source>
        <dbReference type="Proteomes" id="UP000249915"/>
    </source>
</evidence>
<protein>
    <submittedName>
        <fullName evidence="1">Uncharacterized protein</fullName>
    </submittedName>
</protein>
<dbReference type="AlphaFoldDB" id="A0A2V4B1V7"/>
<proteinExistence type="predicted"/>
<organism evidence="1 2">
    <name type="scientific">Prauserella muralis</name>
    <dbReference type="NCBI Taxonomy" id="588067"/>
    <lineage>
        <taxon>Bacteria</taxon>
        <taxon>Bacillati</taxon>
        <taxon>Actinomycetota</taxon>
        <taxon>Actinomycetes</taxon>
        <taxon>Pseudonocardiales</taxon>
        <taxon>Pseudonocardiaceae</taxon>
        <taxon>Prauserella</taxon>
    </lineage>
</organism>
<dbReference type="Proteomes" id="UP000249915">
    <property type="component" value="Unassembled WGS sequence"/>
</dbReference>
<dbReference type="EMBL" id="MASW01000002">
    <property type="protein sequence ID" value="PXY28251.1"/>
    <property type="molecule type" value="Genomic_DNA"/>
</dbReference>
<reference evidence="1 2" key="1">
    <citation type="submission" date="2016-07" db="EMBL/GenBank/DDBJ databases">
        <title>Draft genome sequence of Prauserella muralis DSM 45305, isolated from a mould-covered wall in an indoor environment.</title>
        <authorList>
            <person name="Ruckert C."/>
            <person name="Albersmeier A."/>
            <person name="Jiang C.-L."/>
            <person name="Jiang Y."/>
            <person name="Kalinowski J."/>
            <person name="Schneider O."/>
            <person name="Winkler A."/>
            <person name="Zotchev S.B."/>
        </authorList>
    </citation>
    <scope>NUCLEOTIDE SEQUENCE [LARGE SCALE GENOMIC DNA]</scope>
    <source>
        <strain evidence="1 2">DSM 45305</strain>
    </source>
</reference>
<comment type="caution">
    <text evidence="1">The sequence shown here is derived from an EMBL/GenBank/DDBJ whole genome shotgun (WGS) entry which is preliminary data.</text>
</comment>
<name>A0A2V4B1V7_9PSEU</name>
<keyword evidence="2" id="KW-1185">Reference proteome</keyword>